<reference evidence="2" key="1">
    <citation type="submission" date="2022-06" db="EMBL/GenBank/DDBJ databases">
        <title>WGS of actinobacteria.</title>
        <authorList>
            <person name="Thawai C."/>
        </authorList>
    </citation>
    <scope>NUCLEOTIDE SEQUENCE</scope>
    <source>
        <strain evidence="2">DSM 42010</strain>
    </source>
</reference>
<gene>
    <name evidence="2" type="ORF">NQU54_41325</name>
</gene>
<comment type="caution">
    <text evidence="2">The sequence shown here is derived from an EMBL/GenBank/DDBJ whole genome shotgun (WGS) entry which is preliminary data.</text>
</comment>
<evidence type="ECO:0000313" key="2">
    <source>
        <dbReference type="EMBL" id="MCQ8835306.1"/>
    </source>
</evidence>
<dbReference type="RefSeq" id="WP_257635483.1">
    <property type="nucleotide sequence ID" value="NZ_JANIIC010000075.1"/>
</dbReference>
<feature type="region of interest" description="Disordered" evidence="1">
    <location>
        <begin position="110"/>
        <end position="141"/>
    </location>
</feature>
<evidence type="ECO:0000313" key="3">
    <source>
        <dbReference type="Proteomes" id="UP001142400"/>
    </source>
</evidence>
<keyword evidence="3" id="KW-1185">Reference proteome</keyword>
<accession>A0A9X2M455</accession>
<sequence length="165" mass="17787">MTTPDLHHHRALVHKILTQSQRLLMRDAVSARSALASVLNTATEHVCNKHATRVSPHHAAWLEAEAASHLINAAGWQLTGLTDPTLPHYLTRLDQRPYPARLRLLDTAAHRANPDRPTTPPAVSLPQQRTGAPTASRRRVSPCPCVCNSGGSCGGCGHAGCGRSR</sequence>
<dbReference type="AlphaFoldDB" id="A0A9X2M455"/>
<name>A0A9X2M455_STRMQ</name>
<dbReference type="Proteomes" id="UP001142400">
    <property type="component" value="Unassembled WGS sequence"/>
</dbReference>
<organism evidence="2 3">
    <name type="scientific">Streptomyces malaysiensis subsp. samsunensis</name>
    <dbReference type="NCBI Taxonomy" id="459658"/>
    <lineage>
        <taxon>Bacteria</taxon>
        <taxon>Bacillati</taxon>
        <taxon>Actinomycetota</taxon>
        <taxon>Actinomycetes</taxon>
        <taxon>Kitasatosporales</taxon>
        <taxon>Streptomycetaceae</taxon>
        <taxon>Streptomyces</taxon>
        <taxon>Streptomyces violaceusniger group</taxon>
    </lineage>
</organism>
<protein>
    <submittedName>
        <fullName evidence="2">Uncharacterized protein</fullName>
    </submittedName>
</protein>
<dbReference type="EMBL" id="JANIIC010000075">
    <property type="protein sequence ID" value="MCQ8835306.1"/>
    <property type="molecule type" value="Genomic_DNA"/>
</dbReference>
<proteinExistence type="predicted"/>
<evidence type="ECO:0000256" key="1">
    <source>
        <dbReference type="SAM" id="MobiDB-lite"/>
    </source>
</evidence>